<keyword evidence="3" id="KW-1185">Reference proteome</keyword>
<evidence type="ECO:0008006" key="4">
    <source>
        <dbReference type="Google" id="ProtNLM"/>
    </source>
</evidence>
<evidence type="ECO:0000256" key="1">
    <source>
        <dbReference type="SAM" id="SignalP"/>
    </source>
</evidence>
<dbReference type="AlphaFoldDB" id="A0AAV4R3U6"/>
<evidence type="ECO:0000313" key="2">
    <source>
        <dbReference type="EMBL" id="GIY16150.1"/>
    </source>
</evidence>
<keyword evidence="1" id="KW-0732">Signal</keyword>
<dbReference type="EMBL" id="BPLR01007336">
    <property type="protein sequence ID" value="GIY16150.1"/>
    <property type="molecule type" value="Genomic_DNA"/>
</dbReference>
<comment type="caution">
    <text evidence="2">The sequence shown here is derived from an EMBL/GenBank/DDBJ whole genome shotgun (WGS) entry which is preliminary data.</text>
</comment>
<feature type="signal peptide" evidence="1">
    <location>
        <begin position="1"/>
        <end position="18"/>
    </location>
</feature>
<proteinExistence type="predicted"/>
<reference evidence="2 3" key="1">
    <citation type="submission" date="2021-06" db="EMBL/GenBank/DDBJ databases">
        <title>Caerostris extrusa draft genome.</title>
        <authorList>
            <person name="Kono N."/>
            <person name="Arakawa K."/>
        </authorList>
    </citation>
    <scope>NUCLEOTIDE SEQUENCE [LARGE SCALE GENOMIC DNA]</scope>
</reference>
<evidence type="ECO:0000313" key="3">
    <source>
        <dbReference type="Proteomes" id="UP001054945"/>
    </source>
</evidence>
<dbReference type="Proteomes" id="UP001054945">
    <property type="component" value="Unassembled WGS sequence"/>
</dbReference>
<accession>A0AAV4R3U6</accession>
<sequence length="80" mass="8866">MILPLLCIILDFFGSGEWDVSTVSFVVFFRIGSDSVITCHNPVQQTVLSTKSEQMLQGQFHAMSPLIVKFCGIRCALSIL</sequence>
<name>A0AAV4R3U6_CAEEX</name>
<feature type="chain" id="PRO_5043741585" description="Secreted protein" evidence="1">
    <location>
        <begin position="19"/>
        <end position="80"/>
    </location>
</feature>
<organism evidence="2 3">
    <name type="scientific">Caerostris extrusa</name>
    <name type="common">Bark spider</name>
    <name type="synonym">Caerostris bankana</name>
    <dbReference type="NCBI Taxonomy" id="172846"/>
    <lineage>
        <taxon>Eukaryota</taxon>
        <taxon>Metazoa</taxon>
        <taxon>Ecdysozoa</taxon>
        <taxon>Arthropoda</taxon>
        <taxon>Chelicerata</taxon>
        <taxon>Arachnida</taxon>
        <taxon>Araneae</taxon>
        <taxon>Araneomorphae</taxon>
        <taxon>Entelegynae</taxon>
        <taxon>Araneoidea</taxon>
        <taxon>Araneidae</taxon>
        <taxon>Caerostris</taxon>
    </lineage>
</organism>
<gene>
    <name evidence="2" type="ORF">CEXT_258441</name>
</gene>
<protein>
    <recommendedName>
        <fullName evidence="4">Secreted protein</fullName>
    </recommendedName>
</protein>